<gene>
    <name evidence="1" type="ORF">BPO_0868</name>
</gene>
<dbReference type="RefSeq" id="WP_327985135.1">
    <property type="nucleotide sequence ID" value="NZ_CP136426.1"/>
</dbReference>
<dbReference type="InterPro" id="IPR005901">
    <property type="entry name" value="GLPGLI"/>
</dbReference>
<dbReference type="Proteomes" id="UP001432059">
    <property type="component" value="Chromosome"/>
</dbReference>
<dbReference type="Pfam" id="PF09697">
    <property type="entry name" value="Porph_ging"/>
    <property type="match status" value="1"/>
</dbReference>
<dbReference type="EMBL" id="CP136426">
    <property type="protein sequence ID" value="WOC51515.1"/>
    <property type="molecule type" value="Genomic_DNA"/>
</dbReference>
<organism evidence="1 2">
    <name type="scientific">Bergeyella porcorum</name>
    <dbReference type="NCBI Taxonomy" id="1735111"/>
    <lineage>
        <taxon>Bacteria</taxon>
        <taxon>Pseudomonadati</taxon>
        <taxon>Bacteroidota</taxon>
        <taxon>Flavobacteriia</taxon>
        <taxon>Flavobacteriales</taxon>
        <taxon>Weeksellaceae</taxon>
        <taxon>Bergeyella</taxon>
    </lineage>
</organism>
<proteinExistence type="predicted"/>
<protein>
    <recommendedName>
        <fullName evidence="3">GLPGLI family protein</fullName>
    </recommendedName>
</protein>
<evidence type="ECO:0008006" key="3">
    <source>
        <dbReference type="Google" id="ProtNLM"/>
    </source>
</evidence>
<dbReference type="KEGG" id="bpor:BPO_0868"/>
<dbReference type="NCBIfam" id="TIGR01200">
    <property type="entry name" value="GLPGLI"/>
    <property type="match status" value="1"/>
</dbReference>
<evidence type="ECO:0000313" key="2">
    <source>
        <dbReference type="Proteomes" id="UP001432059"/>
    </source>
</evidence>
<name>A0AAU0EZS0_9FLAO</name>
<keyword evidence="2" id="KW-1185">Reference proteome</keyword>
<accession>A0AAU0EZS0</accession>
<reference evidence="1" key="1">
    <citation type="submission" date="2023-10" db="EMBL/GenBank/DDBJ databases">
        <title>Characterization and whole genome sequencing of a novel strain of Bergeyella porcorum QD2021 isolated from pig.</title>
        <authorList>
            <person name="Liu G."/>
            <person name="Chen C."/>
            <person name="Han X."/>
        </authorList>
    </citation>
    <scope>NUCLEOTIDE SEQUENCE</scope>
    <source>
        <strain evidence="1">QD2021</strain>
    </source>
</reference>
<evidence type="ECO:0000313" key="1">
    <source>
        <dbReference type="EMBL" id="WOC51515.1"/>
    </source>
</evidence>
<dbReference type="AlphaFoldDB" id="A0AAU0EZS0"/>
<sequence length="286" mass="33771">MKTKLWIFLMVFGALVLKAQTHRFYYELDFRKDSLSNDRTQDLYVLDIDRKEVKFYGERLLKADSLMNLENYNELAVSGKAKLYPDLDIRLKRSIGSDENTAFHLMNAKTYYVFKTKDKQVWKLLPENKTIKGYKVQKATTQFGGRHWEAWFTTEIPFAEGPYKFKGLPGLILEIYDDRKDYVFVFAGNKTLKETIDSSSFLEQNLGRDKPIEISEKKYNQLKLDYYNAPFKDFGGNDTFYVIENGTYVQKKIDTRERVRKVQERLRKDNNPIELDKAVKYPQSKD</sequence>